<name>A0ABP9L579_9GAMM</name>
<keyword evidence="2" id="KW-1185">Reference proteome</keyword>
<proteinExistence type="predicted"/>
<organism evidence="1 2">
    <name type="scientific">Lysobacter panacisoli</name>
    <dbReference type="NCBI Taxonomy" id="1255263"/>
    <lineage>
        <taxon>Bacteria</taxon>
        <taxon>Pseudomonadati</taxon>
        <taxon>Pseudomonadota</taxon>
        <taxon>Gammaproteobacteria</taxon>
        <taxon>Lysobacterales</taxon>
        <taxon>Lysobacteraceae</taxon>
        <taxon>Lysobacter</taxon>
    </lineage>
</organism>
<accession>A0ABP9L579</accession>
<evidence type="ECO:0008006" key="3">
    <source>
        <dbReference type="Google" id="ProtNLM"/>
    </source>
</evidence>
<dbReference type="Proteomes" id="UP001501083">
    <property type="component" value="Unassembled WGS sequence"/>
</dbReference>
<dbReference type="RefSeq" id="WP_158982972.1">
    <property type="nucleotide sequence ID" value="NZ_BAABKY010000001.1"/>
</dbReference>
<evidence type="ECO:0000313" key="1">
    <source>
        <dbReference type="EMBL" id="GAA5068805.1"/>
    </source>
</evidence>
<protein>
    <recommendedName>
        <fullName evidence="3">Outer membrane protein beta-barrel domain-containing protein</fullName>
    </recommendedName>
</protein>
<comment type="caution">
    <text evidence="1">The sequence shown here is derived from an EMBL/GenBank/DDBJ whole genome shotgun (WGS) entry which is preliminary data.</text>
</comment>
<evidence type="ECO:0000313" key="2">
    <source>
        <dbReference type="Proteomes" id="UP001501083"/>
    </source>
</evidence>
<gene>
    <name evidence="1" type="ORF">GCM10025759_04930</name>
</gene>
<reference evidence="2" key="1">
    <citation type="journal article" date="2019" name="Int. J. Syst. Evol. Microbiol.">
        <title>The Global Catalogue of Microorganisms (GCM) 10K type strain sequencing project: providing services to taxonomists for standard genome sequencing and annotation.</title>
        <authorList>
            <consortium name="The Broad Institute Genomics Platform"/>
            <consortium name="The Broad Institute Genome Sequencing Center for Infectious Disease"/>
            <person name="Wu L."/>
            <person name="Ma J."/>
        </authorList>
    </citation>
    <scope>NUCLEOTIDE SEQUENCE [LARGE SCALE GENOMIC DNA]</scope>
    <source>
        <strain evidence="2">JCM 19212</strain>
    </source>
</reference>
<sequence>MRSRIAYEEEMAVLAMKCYARITPVAVALLIPCGAAGAQGRWDWIVAPYVWAVDISTDLETPPPASAVVSRRLSFGDVVDKLDGAFQMHAEGQGEHFGLFADFTYLGLSQDATRRIFQADSDLDTRLFEAAAVWSPGGQRFTGTEVFAGLRYLDLDIASTITPTGPLGVPQFRVELDESFNDFMFGARYTWAFGGRWGLTLRADGSWGDTDGTWNTSIVANYKMKSGAWYFGYRYLDVDAQARSVSTDLVIKGPAIGYGFAF</sequence>
<dbReference type="EMBL" id="BAABKY010000001">
    <property type="protein sequence ID" value="GAA5068805.1"/>
    <property type="molecule type" value="Genomic_DNA"/>
</dbReference>